<evidence type="ECO:0000256" key="3">
    <source>
        <dbReference type="ARBA" id="ARBA00009699"/>
    </source>
</evidence>
<accession>A0A9P8CTM6</accession>
<evidence type="ECO:0000256" key="6">
    <source>
        <dbReference type="ARBA" id="ARBA00022801"/>
    </source>
</evidence>
<evidence type="ECO:0000313" key="13">
    <source>
        <dbReference type="EMBL" id="KAG9258552.1"/>
    </source>
</evidence>
<keyword evidence="9" id="KW-0326">Glycosidase</keyword>
<dbReference type="PANTHER" id="PTHR12145">
    <property type="entry name" value="MANNAN ENDO-1,6-ALPHA-MANNOSIDASE DCW1"/>
    <property type="match status" value="1"/>
</dbReference>
<keyword evidence="7 11" id="KW-0472">Membrane</keyword>
<dbReference type="GO" id="GO:0008496">
    <property type="term" value="F:mannan endo-1,6-alpha-mannosidase activity"/>
    <property type="evidence" value="ECO:0007669"/>
    <property type="project" value="UniProtKB-EC"/>
</dbReference>
<evidence type="ECO:0000256" key="11">
    <source>
        <dbReference type="SAM" id="Phobius"/>
    </source>
</evidence>
<keyword evidence="14" id="KW-1185">Reference proteome</keyword>
<evidence type="ECO:0000313" key="14">
    <source>
        <dbReference type="Proteomes" id="UP000887229"/>
    </source>
</evidence>
<reference evidence="13" key="1">
    <citation type="journal article" date="2021" name="IMA Fungus">
        <title>Genomic characterization of three marine fungi, including Emericellopsis atlantica sp. nov. with signatures of a generalist lifestyle and marine biomass degradation.</title>
        <authorList>
            <person name="Hagestad O.C."/>
            <person name="Hou L."/>
            <person name="Andersen J.H."/>
            <person name="Hansen E.H."/>
            <person name="Altermark B."/>
            <person name="Li C."/>
            <person name="Kuhnert E."/>
            <person name="Cox R.J."/>
            <person name="Crous P.W."/>
            <person name="Spatafora J.W."/>
            <person name="Lail K."/>
            <person name="Amirebrahimi M."/>
            <person name="Lipzen A."/>
            <person name="Pangilinan J."/>
            <person name="Andreopoulos W."/>
            <person name="Hayes R.D."/>
            <person name="Ng V."/>
            <person name="Grigoriev I.V."/>
            <person name="Jackson S.A."/>
            <person name="Sutton T.D.S."/>
            <person name="Dobson A.D.W."/>
            <person name="Rama T."/>
        </authorList>
    </citation>
    <scope>NUCLEOTIDE SEQUENCE</scope>
    <source>
        <strain evidence="13">TS7</strain>
    </source>
</reference>
<evidence type="ECO:0000256" key="4">
    <source>
        <dbReference type="ARBA" id="ARBA00012350"/>
    </source>
</evidence>
<feature type="region of interest" description="Disordered" evidence="10">
    <location>
        <begin position="399"/>
        <end position="436"/>
    </location>
</feature>
<keyword evidence="5 12" id="KW-0732">Signal</keyword>
<dbReference type="Pfam" id="PF03663">
    <property type="entry name" value="Glyco_hydro_76"/>
    <property type="match status" value="1"/>
</dbReference>
<organism evidence="13 14">
    <name type="scientific">Emericellopsis atlantica</name>
    <dbReference type="NCBI Taxonomy" id="2614577"/>
    <lineage>
        <taxon>Eukaryota</taxon>
        <taxon>Fungi</taxon>
        <taxon>Dikarya</taxon>
        <taxon>Ascomycota</taxon>
        <taxon>Pezizomycotina</taxon>
        <taxon>Sordariomycetes</taxon>
        <taxon>Hypocreomycetidae</taxon>
        <taxon>Hypocreales</taxon>
        <taxon>Bionectriaceae</taxon>
        <taxon>Emericellopsis</taxon>
    </lineage>
</organism>
<evidence type="ECO:0000256" key="2">
    <source>
        <dbReference type="ARBA" id="ARBA00004308"/>
    </source>
</evidence>
<dbReference type="OrthoDB" id="4187847at2759"/>
<keyword evidence="11" id="KW-0812">Transmembrane</keyword>
<comment type="similarity">
    <text evidence="3">Belongs to the glycosyl hydrolase 76 family.</text>
</comment>
<dbReference type="Gene3D" id="1.50.10.20">
    <property type="match status" value="1"/>
</dbReference>
<dbReference type="GO" id="GO:0012505">
    <property type="term" value="C:endomembrane system"/>
    <property type="evidence" value="ECO:0007669"/>
    <property type="project" value="UniProtKB-SubCell"/>
</dbReference>
<name>A0A9P8CTM6_9HYPO</name>
<evidence type="ECO:0000256" key="1">
    <source>
        <dbReference type="ARBA" id="ARBA00001452"/>
    </source>
</evidence>
<evidence type="ECO:0000256" key="8">
    <source>
        <dbReference type="ARBA" id="ARBA00023180"/>
    </source>
</evidence>
<evidence type="ECO:0000256" key="5">
    <source>
        <dbReference type="ARBA" id="ARBA00022729"/>
    </source>
</evidence>
<dbReference type="PANTHER" id="PTHR12145:SF36">
    <property type="entry name" value="MANNAN ENDO-1,6-ALPHA-MANNOSIDASE DCW1"/>
    <property type="match status" value="1"/>
</dbReference>
<feature type="compositionally biased region" description="Basic and acidic residues" evidence="10">
    <location>
        <begin position="420"/>
        <end position="432"/>
    </location>
</feature>
<dbReference type="EMBL" id="MU251243">
    <property type="protein sequence ID" value="KAG9258552.1"/>
    <property type="molecule type" value="Genomic_DNA"/>
</dbReference>
<sequence>MMRPFAGPWRTLTALLAVAGPARLAVAYDLDPNSTESVTSIAKNMADDLLSFYKGDEPGQTPGLPPDPYFWWMGGAMMGALVEYWYYTKDDSYVETTKRGLLFQVGKYDDYMPDNQTLTEGNDDQGFWAAAVMSAAEYNFPEGRDDQPSWLGLAQAVFNTQAARWDDAHCGGGLRWQIYNWNKGWDYKNSISQGTFFSLAARLALYTGNDTYADWATKTWDWMIDLEFIDKWWYVYDGAHIPNNCTEIVPWQFTYNSGAFILGAAAMYNYTESDEWKGRLDGLLEGAKVFFRGPNNDIMQEVACEPVDRCNVDQKSFKAYLARWMAATIQWYPDSYDRLSPLLRASAVAAAAQCTGGANKRMCGSKWSTQKNDGSEGIGQQMSAMEITLSCMITKRDPILTSDTGGTSEGDPGAGGSEIGRSRNGEPPKKDYPPMTAGQRAGAAILTTIVIGLLLLGIFWLWLDETSDKGPLDQIRGLPSSAAAAAAMVPIAGAASSSRESQFMSEKGPGVQTAAEAGTTPVEEPVPGVAAPAEVKRSSVARHSRRASNMPLGWPHNPSIRWSVAEPGHSGQSSSRESTRGTDDDEIRPAAPAH</sequence>
<comment type="catalytic activity">
    <reaction evidence="1">
        <text>Random hydrolysis of (1-&gt;6)-alpha-D-mannosidic linkages in unbranched (1-&gt;6)-mannans.</text>
        <dbReference type="EC" id="3.2.1.101"/>
    </reaction>
</comment>
<feature type="region of interest" description="Disordered" evidence="10">
    <location>
        <begin position="505"/>
        <end position="594"/>
    </location>
</feature>
<evidence type="ECO:0000256" key="9">
    <source>
        <dbReference type="ARBA" id="ARBA00023295"/>
    </source>
</evidence>
<keyword evidence="8" id="KW-0325">Glycoprotein</keyword>
<dbReference type="EC" id="3.2.1.101" evidence="4"/>
<keyword evidence="11" id="KW-1133">Transmembrane helix</keyword>
<feature type="transmembrane region" description="Helical" evidence="11">
    <location>
        <begin position="443"/>
        <end position="463"/>
    </location>
</feature>
<dbReference type="InterPro" id="IPR014480">
    <property type="entry name" value="Mannan-1_6-alpha_mannosidase"/>
</dbReference>
<dbReference type="GO" id="GO:0016052">
    <property type="term" value="P:carbohydrate catabolic process"/>
    <property type="evidence" value="ECO:0007669"/>
    <property type="project" value="InterPro"/>
</dbReference>
<dbReference type="FunFam" id="1.50.10.20:FF:000006">
    <property type="entry name" value="Mannan endo-1,6-alpha-mannosidase"/>
    <property type="match status" value="1"/>
</dbReference>
<evidence type="ECO:0000256" key="7">
    <source>
        <dbReference type="ARBA" id="ARBA00023136"/>
    </source>
</evidence>
<evidence type="ECO:0000256" key="10">
    <source>
        <dbReference type="SAM" id="MobiDB-lite"/>
    </source>
</evidence>
<evidence type="ECO:0000256" key="12">
    <source>
        <dbReference type="SAM" id="SignalP"/>
    </source>
</evidence>
<dbReference type="Proteomes" id="UP000887229">
    <property type="component" value="Unassembled WGS sequence"/>
</dbReference>
<dbReference type="InterPro" id="IPR005198">
    <property type="entry name" value="Glyco_hydro_76"/>
</dbReference>
<keyword evidence="6 13" id="KW-0378">Hydrolase</keyword>
<dbReference type="SUPFAM" id="SSF48208">
    <property type="entry name" value="Six-hairpin glycosidases"/>
    <property type="match status" value="1"/>
</dbReference>
<dbReference type="InterPro" id="IPR008928">
    <property type="entry name" value="6-hairpin_glycosidase_sf"/>
</dbReference>
<dbReference type="RefSeq" id="XP_046122476.1">
    <property type="nucleotide sequence ID" value="XM_046258096.1"/>
</dbReference>
<dbReference type="GeneID" id="70288999"/>
<feature type="chain" id="PRO_5040173109" description="mannan endo-1,6-alpha-mannosidase" evidence="12">
    <location>
        <begin position="28"/>
        <end position="594"/>
    </location>
</feature>
<dbReference type="AlphaFoldDB" id="A0A9P8CTM6"/>
<feature type="signal peptide" evidence="12">
    <location>
        <begin position="1"/>
        <end position="27"/>
    </location>
</feature>
<feature type="compositionally biased region" description="Low complexity" evidence="10">
    <location>
        <begin position="521"/>
        <end position="533"/>
    </location>
</feature>
<comment type="subcellular location">
    <subcellularLocation>
        <location evidence="2">Endomembrane system</location>
    </subcellularLocation>
</comment>
<comment type="caution">
    <text evidence="13">The sequence shown here is derived from an EMBL/GenBank/DDBJ whole genome shotgun (WGS) entry which is preliminary data.</text>
</comment>
<gene>
    <name evidence="13" type="ORF">F5Z01DRAFT_201733</name>
</gene>
<protein>
    <recommendedName>
        <fullName evidence="4">mannan endo-1,6-alpha-mannosidase</fullName>
        <ecNumber evidence="4">3.2.1.101</ecNumber>
    </recommendedName>
</protein>
<proteinExistence type="inferred from homology"/>
<dbReference type="GO" id="GO:0009272">
    <property type="term" value="P:fungal-type cell wall biogenesis"/>
    <property type="evidence" value="ECO:0007669"/>
    <property type="project" value="TreeGrafter"/>
</dbReference>